<dbReference type="GO" id="GO:1901135">
    <property type="term" value="P:carbohydrate derivative metabolic process"/>
    <property type="evidence" value="ECO:0007669"/>
    <property type="project" value="InterPro"/>
</dbReference>
<sequence length="232" mass="25071">MNTYNRSGYRVTIPTPEKSSFTWEDEVVHSLTTHRQALELALHSLSLDPQHLAEAVQRLINTLQSGHRVLVVGNGGSAAEAQHFAAELVGRFKRERRPYAVLALTTDTSILTAIANDYGYQDIFARQVYALGQPGDMLLAFSTSGESANVISAAHAACQCGMQTIAITGNCTNQLAEIADVTIGIAGIAEIDVATAQELHMVVTHILCDLTEAWLSAEDAEKGPHYPQIEAQ</sequence>
<protein>
    <submittedName>
        <fullName evidence="2">Phosphoheptose isomerase</fullName>
    </submittedName>
</protein>
<dbReference type="SUPFAM" id="SSF53697">
    <property type="entry name" value="SIS domain"/>
    <property type="match status" value="1"/>
</dbReference>
<proteinExistence type="predicted"/>
<comment type="caution">
    <text evidence="2">The sequence shown here is derived from an EMBL/GenBank/DDBJ whole genome shotgun (WGS) entry which is preliminary data.</text>
</comment>
<dbReference type="InterPro" id="IPR046348">
    <property type="entry name" value="SIS_dom_sf"/>
</dbReference>
<dbReference type="PROSITE" id="PS51464">
    <property type="entry name" value="SIS"/>
    <property type="match status" value="1"/>
</dbReference>
<reference evidence="2 3" key="1">
    <citation type="submission" date="2019-01" db="EMBL/GenBank/DDBJ databases">
        <title>Draft genome sequence of Dictyobacter sp. Uno17.</title>
        <authorList>
            <person name="Wang C.M."/>
            <person name="Zheng Y."/>
            <person name="Sakai Y."/>
            <person name="Abe K."/>
            <person name="Yokota A."/>
            <person name="Yabe S."/>
        </authorList>
    </citation>
    <scope>NUCLEOTIDE SEQUENCE [LARGE SCALE GENOMIC DNA]</scope>
    <source>
        <strain evidence="2 3">Uno17</strain>
    </source>
</reference>
<dbReference type="OrthoDB" id="9781311at2"/>
<evidence type="ECO:0000313" key="2">
    <source>
        <dbReference type="EMBL" id="GCF07523.1"/>
    </source>
</evidence>
<dbReference type="Gene3D" id="3.40.50.10490">
    <property type="entry name" value="Glucose-6-phosphate isomerase like protein, domain 1"/>
    <property type="match status" value="1"/>
</dbReference>
<dbReference type="InterPro" id="IPR001347">
    <property type="entry name" value="SIS_dom"/>
</dbReference>
<gene>
    <name evidence="2" type="primary">gmhA_1</name>
    <name evidence="2" type="ORF">KDI_10870</name>
</gene>
<keyword evidence="2" id="KW-0413">Isomerase</keyword>
<dbReference type="InterPro" id="IPR050099">
    <property type="entry name" value="SIS_GmhA/DiaA_subfam"/>
</dbReference>
<dbReference type="Pfam" id="PF13580">
    <property type="entry name" value="SIS_2"/>
    <property type="match status" value="1"/>
</dbReference>
<dbReference type="RefSeq" id="WP_149400541.1">
    <property type="nucleotide sequence ID" value="NZ_BIXY01000011.1"/>
</dbReference>
<organism evidence="2 3">
    <name type="scientific">Dictyobacter arantiisoli</name>
    <dbReference type="NCBI Taxonomy" id="2014874"/>
    <lineage>
        <taxon>Bacteria</taxon>
        <taxon>Bacillati</taxon>
        <taxon>Chloroflexota</taxon>
        <taxon>Ktedonobacteria</taxon>
        <taxon>Ktedonobacterales</taxon>
        <taxon>Dictyobacteraceae</taxon>
        <taxon>Dictyobacter</taxon>
    </lineage>
</organism>
<dbReference type="AlphaFoldDB" id="A0A5A5T909"/>
<evidence type="ECO:0000259" key="1">
    <source>
        <dbReference type="PROSITE" id="PS51464"/>
    </source>
</evidence>
<dbReference type="EMBL" id="BIXY01000011">
    <property type="protein sequence ID" value="GCF07523.1"/>
    <property type="molecule type" value="Genomic_DNA"/>
</dbReference>
<dbReference type="InterPro" id="IPR035461">
    <property type="entry name" value="GmhA/DiaA"/>
</dbReference>
<dbReference type="GO" id="GO:0097367">
    <property type="term" value="F:carbohydrate derivative binding"/>
    <property type="evidence" value="ECO:0007669"/>
    <property type="project" value="InterPro"/>
</dbReference>
<dbReference type="CDD" id="cd05006">
    <property type="entry name" value="SIS_GmhA"/>
    <property type="match status" value="1"/>
</dbReference>
<dbReference type="PANTHER" id="PTHR30390:SF6">
    <property type="entry name" value="DNAA INITIATOR-ASSOCIATING PROTEIN DIAA"/>
    <property type="match status" value="1"/>
</dbReference>
<feature type="domain" description="SIS" evidence="1">
    <location>
        <begin position="59"/>
        <end position="221"/>
    </location>
</feature>
<dbReference type="PANTHER" id="PTHR30390">
    <property type="entry name" value="SEDOHEPTULOSE 7-PHOSPHATE ISOMERASE / DNAA INITIATOR-ASSOCIATING FACTOR FOR REPLICATION INITIATION"/>
    <property type="match status" value="1"/>
</dbReference>
<name>A0A5A5T909_9CHLR</name>
<keyword evidence="3" id="KW-1185">Reference proteome</keyword>
<dbReference type="Proteomes" id="UP000322530">
    <property type="component" value="Unassembled WGS sequence"/>
</dbReference>
<dbReference type="GO" id="GO:0016853">
    <property type="term" value="F:isomerase activity"/>
    <property type="evidence" value="ECO:0007669"/>
    <property type="project" value="UniProtKB-KW"/>
</dbReference>
<evidence type="ECO:0000313" key="3">
    <source>
        <dbReference type="Proteomes" id="UP000322530"/>
    </source>
</evidence>
<accession>A0A5A5T909</accession>